<dbReference type="EMBL" id="RDQH01000334">
    <property type="protein sequence ID" value="RXH92780.1"/>
    <property type="molecule type" value="Genomic_DNA"/>
</dbReference>
<comment type="caution">
    <text evidence="2">The sequence shown here is derived from an EMBL/GenBank/DDBJ whole genome shotgun (WGS) entry which is preliminary data.</text>
</comment>
<sequence length="119" mass="12681">MKQGLGGKNCSDEAAGVGSPVGGGGSIKVEEDVAGFVVKAEEATGEREGRREGRRVNSGINEKEEGVERVVPGGKVERKSNQIWFHGTAHCTVFGASNVRRNASSHCILSRPTYQTVPW</sequence>
<keyword evidence="3" id="KW-1185">Reference proteome</keyword>
<name>A0A498JBC4_MALDO</name>
<evidence type="ECO:0000313" key="3">
    <source>
        <dbReference type="Proteomes" id="UP000290289"/>
    </source>
</evidence>
<accession>A0A498JBC4</accession>
<evidence type="ECO:0000313" key="2">
    <source>
        <dbReference type="EMBL" id="RXH92780.1"/>
    </source>
</evidence>
<dbReference type="AlphaFoldDB" id="A0A498JBC4"/>
<gene>
    <name evidence="2" type="ORF">DVH24_042554</name>
</gene>
<reference evidence="2 3" key="1">
    <citation type="submission" date="2018-10" db="EMBL/GenBank/DDBJ databases">
        <title>A high-quality apple genome assembly.</title>
        <authorList>
            <person name="Hu J."/>
        </authorList>
    </citation>
    <scope>NUCLEOTIDE SEQUENCE [LARGE SCALE GENOMIC DNA]</scope>
    <source>
        <strain evidence="3">cv. HFTH1</strain>
        <tissue evidence="2">Young leaf</tissue>
    </source>
</reference>
<proteinExistence type="predicted"/>
<organism evidence="2 3">
    <name type="scientific">Malus domestica</name>
    <name type="common">Apple</name>
    <name type="synonym">Pyrus malus</name>
    <dbReference type="NCBI Taxonomy" id="3750"/>
    <lineage>
        <taxon>Eukaryota</taxon>
        <taxon>Viridiplantae</taxon>
        <taxon>Streptophyta</taxon>
        <taxon>Embryophyta</taxon>
        <taxon>Tracheophyta</taxon>
        <taxon>Spermatophyta</taxon>
        <taxon>Magnoliopsida</taxon>
        <taxon>eudicotyledons</taxon>
        <taxon>Gunneridae</taxon>
        <taxon>Pentapetalae</taxon>
        <taxon>rosids</taxon>
        <taxon>fabids</taxon>
        <taxon>Rosales</taxon>
        <taxon>Rosaceae</taxon>
        <taxon>Amygdaloideae</taxon>
        <taxon>Maleae</taxon>
        <taxon>Malus</taxon>
    </lineage>
</organism>
<evidence type="ECO:0000256" key="1">
    <source>
        <dbReference type="SAM" id="MobiDB-lite"/>
    </source>
</evidence>
<protein>
    <submittedName>
        <fullName evidence="2">Uncharacterized protein</fullName>
    </submittedName>
</protein>
<feature type="region of interest" description="Disordered" evidence="1">
    <location>
        <begin position="1"/>
        <end position="25"/>
    </location>
</feature>
<dbReference type="Proteomes" id="UP000290289">
    <property type="component" value="Chromosome 8"/>
</dbReference>